<comment type="subcellular location">
    <subcellularLocation>
        <location evidence="1">Secreted</location>
    </subcellularLocation>
</comment>
<dbReference type="AlphaFoldDB" id="A0A9D3RJ14"/>
<dbReference type="GO" id="GO:0035805">
    <property type="term" value="C:egg coat"/>
    <property type="evidence" value="ECO:0007669"/>
    <property type="project" value="TreeGrafter"/>
</dbReference>
<keyword evidence="8" id="KW-1185">Reference proteome</keyword>
<dbReference type="PANTHER" id="PTHR23343:SF117">
    <property type="entry name" value="ZONA PELLUCIDA SPERM-BINDING PROTEIN 4-LIKE ISOFORM X1"/>
    <property type="match status" value="1"/>
</dbReference>
<dbReference type="GO" id="GO:0005576">
    <property type="term" value="C:extracellular region"/>
    <property type="evidence" value="ECO:0007669"/>
    <property type="project" value="UniProtKB-SubCell"/>
</dbReference>
<keyword evidence="2" id="KW-0964">Secreted</keyword>
<proteinExistence type="predicted"/>
<name>A0A9D3RJ14_ANGAN</name>
<feature type="chain" id="PRO_5038934475" description="Zona pellucida sperm-binding protein 1/4 Ig-like domain-containing protein" evidence="5">
    <location>
        <begin position="26"/>
        <end position="605"/>
    </location>
</feature>
<evidence type="ECO:0000256" key="3">
    <source>
        <dbReference type="ARBA" id="ARBA00022729"/>
    </source>
</evidence>
<dbReference type="GO" id="GO:0060468">
    <property type="term" value="P:prevention of polyspermy"/>
    <property type="evidence" value="ECO:0007669"/>
    <property type="project" value="TreeGrafter"/>
</dbReference>
<accession>A0A9D3RJ14</accession>
<evidence type="ECO:0000259" key="6">
    <source>
        <dbReference type="Pfam" id="PF22821"/>
    </source>
</evidence>
<dbReference type="Proteomes" id="UP001044222">
    <property type="component" value="Chromosome 17"/>
</dbReference>
<evidence type="ECO:0000313" key="8">
    <source>
        <dbReference type="Proteomes" id="UP001044222"/>
    </source>
</evidence>
<evidence type="ECO:0000313" key="7">
    <source>
        <dbReference type="EMBL" id="KAG5832436.1"/>
    </source>
</evidence>
<reference evidence="7" key="1">
    <citation type="submission" date="2021-01" db="EMBL/GenBank/DDBJ databases">
        <title>A chromosome-scale assembly of European eel, Anguilla anguilla.</title>
        <authorList>
            <person name="Henkel C."/>
            <person name="Jong-Raadsen S.A."/>
            <person name="Dufour S."/>
            <person name="Weltzien F.-A."/>
            <person name="Palstra A.P."/>
            <person name="Pelster B."/>
            <person name="Spaink H.P."/>
            <person name="Van Den Thillart G.E."/>
            <person name="Jansen H."/>
            <person name="Zahm M."/>
            <person name="Klopp C."/>
            <person name="Cedric C."/>
            <person name="Louis A."/>
            <person name="Berthelot C."/>
            <person name="Parey E."/>
            <person name="Roest Crollius H."/>
            <person name="Montfort J."/>
            <person name="Robinson-Rechavi M."/>
            <person name="Bucao C."/>
            <person name="Bouchez O."/>
            <person name="Gislard M."/>
            <person name="Lluch J."/>
            <person name="Milhes M."/>
            <person name="Lampietro C."/>
            <person name="Lopez Roques C."/>
            <person name="Donnadieu C."/>
            <person name="Braasch I."/>
            <person name="Desvignes T."/>
            <person name="Postlethwait J."/>
            <person name="Bobe J."/>
            <person name="Guiguen Y."/>
            <person name="Dirks R."/>
        </authorList>
    </citation>
    <scope>NUCLEOTIDE SEQUENCE</scope>
    <source>
        <strain evidence="7">Tag_6206</strain>
        <tissue evidence="7">Liver</tissue>
    </source>
</reference>
<evidence type="ECO:0000256" key="2">
    <source>
        <dbReference type="ARBA" id="ARBA00022525"/>
    </source>
</evidence>
<dbReference type="GO" id="GO:0032190">
    <property type="term" value="F:acrosin binding"/>
    <property type="evidence" value="ECO:0007669"/>
    <property type="project" value="TreeGrafter"/>
</dbReference>
<feature type="region of interest" description="Disordered" evidence="4">
    <location>
        <begin position="411"/>
        <end position="457"/>
    </location>
</feature>
<feature type="domain" description="Zona pellucida sperm-binding protein 1/4 Ig-like" evidence="6">
    <location>
        <begin position="240"/>
        <end position="309"/>
    </location>
</feature>
<protein>
    <recommendedName>
        <fullName evidence="6">Zona pellucida sperm-binding protein 1/4 Ig-like domain-containing protein</fullName>
    </recommendedName>
</protein>
<feature type="region of interest" description="Disordered" evidence="4">
    <location>
        <begin position="137"/>
        <end position="191"/>
    </location>
</feature>
<feature type="compositionally biased region" description="Pro residues" evidence="4">
    <location>
        <begin position="414"/>
        <end position="425"/>
    </location>
</feature>
<dbReference type="Pfam" id="PF22821">
    <property type="entry name" value="ZP1_ZP4_Ig-like"/>
    <property type="match status" value="1"/>
</dbReference>
<gene>
    <name evidence="7" type="ORF">ANANG_G00291160</name>
</gene>
<feature type="compositionally biased region" description="Pro residues" evidence="4">
    <location>
        <begin position="435"/>
        <end position="448"/>
    </location>
</feature>
<dbReference type="GO" id="GO:0035804">
    <property type="term" value="F:structural constituent of egg coat"/>
    <property type="evidence" value="ECO:0007669"/>
    <property type="project" value="TreeGrafter"/>
</dbReference>
<dbReference type="InterPro" id="IPR051148">
    <property type="entry name" value="Zona_Pellucida_Domain_gp"/>
</dbReference>
<organism evidence="7 8">
    <name type="scientific">Anguilla anguilla</name>
    <name type="common">European freshwater eel</name>
    <name type="synonym">Muraena anguilla</name>
    <dbReference type="NCBI Taxonomy" id="7936"/>
    <lineage>
        <taxon>Eukaryota</taxon>
        <taxon>Metazoa</taxon>
        <taxon>Chordata</taxon>
        <taxon>Craniata</taxon>
        <taxon>Vertebrata</taxon>
        <taxon>Euteleostomi</taxon>
        <taxon>Actinopterygii</taxon>
        <taxon>Neopterygii</taxon>
        <taxon>Teleostei</taxon>
        <taxon>Anguilliformes</taxon>
        <taxon>Anguillidae</taxon>
        <taxon>Anguilla</taxon>
    </lineage>
</organism>
<evidence type="ECO:0000256" key="1">
    <source>
        <dbReference type="ARBA" id="ARBA00004613"/>
    </source>
</evidence>
<dbReference type="InterPro" id="IPR054554">
    <property type="entry name" value="ZP1/4_Ig-like"/>
</dbReference>
<feature type="signal peptide" evidence="5">
    <location>
        <begin position="1"/>
        <end position="25"/>
    </location>
</feature>
<feature type="region of interest" description="Disordered" evidence="4">
    <location>
        <begin position="552"/>
        <end position="586"/>
    </location>
</feature>
<feature type="compositionally biased region" description="Polar residues" evidence="4">
    <location>
        <begin position="154"/>
        <end position="180"/>
    </location>
</feature>
<sequence length="605" mass="65715">MFWKQMGKCIFFLFVAHKLITLSACLESADIKTLATARDLKANGHLNGGYHVYTKKDGKFSPRFGRLVVGRTALSYRNKVGLDVAREDGLYKKFSGYGENEERVENGKRAGLGPANATGQSYQQVSVPQNFSRTLKNSEANTESPGKAAREGSPDQSDNVSTKGWSSQSNGCTLGEINSRSTDDIKSSGSVKYQAGYQSDSALPGVEEGRLSQGEVTGILPGSGSPVNELWLRTMALVQCGYNNMSLTVRKSESARLMIDQGQTPPLSLSQLPSLCGYSVKTTWRDLVFTAFYDGCHVRQEDGSHVLSLIWWGTPVRMSCPILPAPTPLSLCCNPFGMTVTVGGNGSAADIGVDMGYEWRSLASVAQQCGYIMEVNPGKLVISVPFNTCGVAFKDGKYILSLQSGEKESAFSCPAPPSTQLPSSPPLLSTYSYPPLNPAPLTPPPAPSPNTAGPPSIPEHTPKFPMFFWRQPHYPAATPPYQTAHNPNPVDSPHLSHRVPVLYPQRPQNPLTHPEDPPLPYRPVYPPKPASTSRTPQIPVDPSFVIPVLHSHEPPNLHANPTARTLVPDDCETRDPTSARPPPPCIQSRARLPLLVLQSLSRIMM</sequence>
<keyword evidence="3 5" id="KW-0732">Signal</keyword>
<comment type="caution">
    <text evidence="7">The sequence shown here is derived from an EMBL/GenBank/DDBJ whole genome shotgun (WGS) entry which is preliminary data.</text>
</comment>
<evidence type="ECO:0000256" key="4">
    <source>
        <dbReference type="SAM" id="MobiDB-lite"/>
    </source>
</evidence>
<dbReference type="EMBL" id="JAFIRN010000017">
    <property type="protein sequence ID" value="KAG5832436.1"/>
    <property type="molecule type" value="Genomic_DNA"/>
</dbReference>
<dbReference type="PANTHER" id="PTHR23343">
    <property type="entry name" value="ZONA PELLUCIDA SPERM-BINDING PROTEIN"/>
    <property type="match status" value="1"/>
</dbReference>
<dbReference type="GO" id="GO:0007339">
    <property type="term" value="P:binding of sperm to zona pellucida"/>
    <property type="evidence" value="ECO:0007669"/>
    <property type="project" value="TreeGrafter"/>
</dbReference>
<evidence type="ECO:0000256" key="5">
    <source>
        <dbReference type="SAM" id="SignalP"/>
    </source>
</evidence>